<dbReference type="RefSeq" id="WP_035966217.1">
    <property type="nucleotide sequence ID" value="NZ_BMEG01000001.1"/>
</dbReference>
<gene>
    <name evidence="4" type="ORF">BG57_06605</name>
    <name evidence="3" type="ORF">GCM10010985_00860</name>
</gene>
<evidence type="ECO:0000313" key="6">
    <source>
        <dbReference type="Proteomes" id="UP000597138"/>
    </source>
</evidence>
<evidence type="ECO:0000313" key="5">
    <source>
        <dbReference type="Proteomes" id="UP000027439"/>
    </source>
</evidence>
<dbReference type="InterPro" id="IPR012347">
    <property type="entry name" value="Ferritin-like"/>
</dbReference>
<proteinExistence type="predicted"/>
<dbReference type="PANTHER" id="PTHR38593">
    <property type="entry name" value="BLR2558 PROTEIN"/>
    <property type="match status" value="1"/>
</dbReference>
<keyword evidence="1" id="KW-0732">Signal</keyword>
<evidence type="ECO:0000259" key="2">
    <source>
        <dbReference type="Pfam" id="PF13628"/>
    </source>
</evidence>
<protein>
    <recommendedName>
        <fullName evidence="2">DUF4142 domain-containing protein</fullName>
    </recommendedName>
</protein>
<feature type="domain" description="DUF4142" evidence="2">
    <location>
        <begin position="42"/>
        <end position="174"/>
    </location>
</feature>
<reference evidence="3" key="4">
    <citation type="submission" date="2024-05" db="EMBL/GenBank/DDBJ databases">
        <authorList>
            <person name="Sun Q."/>
            <person name="Zhou Y."/>
        </authorList>
    </citation>
    <scope>NUCLEOTIDE SEQUENCE</scope>
    <source>
        <strain evidence="3">CGMCC 1.11013</strain>
    </source>
</reference>
<dbReference type="Proteomes" id="UP000597138">
    <property type="component" value="Unassembled WGS sequence"/>
</dbReference>
<dbReference type="InterPro" id="IPR025419">
    <property type="entry name" value="DUF4142"/>
</dbReference>
<name>A0A069P1M7_9BURK</name>
<reference evidence="4 5" key="2">
    <citation type="submission" date="2014-03" db="EMBL/GenBank/DDBJ databases">
        <title>Draft Genome Sequences of Four Burkholderia Strains.</title>
        <authorList>
            <person name="Liu X.Y."/>
            <person name="Li C.X."/>
            <person name="Xu J.H."/>
        </authorList>
    </citation>
    <scope>NUCLEOTIDE SEQUENCE [LARGE SCALE GENOMIC DNA]</scope>
    <source>
        <strain evidence="4 5">R27</strain>
    </source>
</reference>
<dbReference type="OrthoDB" id="118677at2"/>
<comment type="caution">
    <text evidence="4">The sequence shown here is derived from an EMBL/GenBank/DDBJ whole genome shotgun (WGS) entry which is preliminary data.</text>
</comment>
<dbReference type="STRING" id="1071679.BG57_06605"/>
<accession>A0A069P1M7</accession>
<evidence type="ECO:0000256" key="1">
    <source>
        <dbReference type="SAM" id="SignalP"/>
    </source>
</evidence>
<keyword evidence="6" id="KW-1185">Reference proteome</keyword>
<reference evidence="6" key="3">
    <citation type="journal article" date="2019" name="Int. J. Syst. Evol. Microbiol.">
        <title>The Global Catalogue of Microorganisms (GCM) 10K type strain sequencing project: providing services to taxonomists for standard genome sequencing and annotation.</title>
        <authorList>
            <consortium name="The Broad Institute Genomics Platform"/>
            <consortium name="The Broad Institute Genome Sequencing Center for Infectious Disease"/>
            <person name="Wu L."/>
            <person name="Ma J."/>
        </authorList>
    </citation>
    <scope>NUCLEOTIDE SEQUENCE [LARGE SCALE GENOMIC DNA]</scope>
    <source>
        <strain evidence="6">CGMCC 1.11013</strain>
    </source>
</reference>
<evidence type="ECO:0000313" key="3">
    <source>
        <dbReference type="EMBL" id="GGD50973.1"/>
    </source>
</evidence>
<feature type="signal peptide" evidence="1">
    <location>
        <begin position="1"/>
        <end position="25"/>
    </location>
</feature>
<feature type="chain" id="PRO_5001663888" description="DUF4142 domain-containing protein" evidence="1">
    <location>
        <begin position="26"/>
        <end position="181"/>
    </location>
</feature>
<reference evidence="3" key="1">
    <citation type="journal article" date="2014" name="Int. J. Syst. Evol. Microbiol.">
        <title>Complete genome of a new Firmicutes species belonging to the dominant human colonic microbiota ('Ruminococcus bicirculans') reveals two chromosomes and a selective capacity to utilize plant glucans.</title>
        <authorList>
            <consortium name="NISC Comparative Sequencing Program"/>
            <person name="Wegmann U."/>
            <person name="Louis P."/>
            <person name="Goesmann A."/>
            <person name="Henrissat B."/>
            <person name="Duncan S.H."/>
            <person name="Flint H.J."/>
        </authorList>
    </citation>
    <scope>NUCLEOTIDE SEQUENCE</scope>
    <source>
        <strain evidence="3">CGMCC 1.11013</strain>
    </source>
</reference>
<sequence>MKSNAVLLTALASALLSAAPAVALAQTQAASTTQANELGSPDKEFVQAASMSSSTEIDASKLASKQSQDKDVKNFAHHMMVDHTKLTLQLKMAAPHGVTVPKDNSDTAVLDSLKGLKGKEFDTAYIQKVGVEGHKQAVEAFQKEAQEGQNADLKKAAQKALPTIQQHLKMAQDLAAKKGVQ</sequence>
<organism evidence="4 5">
    <name type="scientific">Caballeronia grimmiae</name>
    <dbReference type="NCBI Taxonomy" id="1071679"/>
    <lineage>
        <taxon>Bacteria</taxon>
        <taxon>Pseudomonadati</taxon>
        <taxon>Pseudomonadota</taxon>
        <taxon>Betaproteobacteria</taxon>
        <taxon>Burkholderiales</taxon>
        <taxon>Burkholderiaceae</taxon>
        <taxon>Caballeronia</taxon>
    </lineage>
</organism>
<dbReference type="Pfam" id="PF13628">
    <property type="entry name" value="DUF4142"/>
    <property type="match status" value="1"/>
</dbReference>
<dbReference type="AlphaFoldDB" id="A0A069P1M7"/>
<dbReference type="Gene3D" id="1.20.1260.10">
    <property type="match status" value="1"/>
</dbReference>
<dbReference type="eggNOG" id="COG3652">
    <property type="taxonomic scope" value="Bacteria"/>
</dbReference>
<dbReference type="PANTHER" id="PTHR38593:SF1">
    <property type="entry name" value="BLR2558 PROTEIN"/>
    <property type="match status" value="1"/>
</dbReference>
<dbReference type="Proteomes" id="UP000027439">
    <property type="component" value="Unassembled WGS sequence"/>
</dbReference>
<evidence type="ECO:0000313" key="4">
    <source>
        <dbReference type="EMBL" id="KDR34357.1"/>
    </source>
</evidence>
<dbReference type="EMBL" id="JFHE01000014">
    <property type="protein sequence ID" value="KDR34357.1"/>
    <property type="molecule type" value="Genomic_DNA"/>
</dbReference>
<dbReference type="EMBL" id="BMEG01000001">
    <property type="protein sequence ID" value="GGD50973.1"/>
    <property type="molecule type" value="Genomic_DNA"/>
</dbReference>